<dbReference type="InterPro" id="IPR050640">
    <property type="entry name" value="Bact_2-comp_sensor_kinase"/>
</dbReference>
<keyword evidence="3" id="KW-0808">Transferase</keyword>
<name>A0A327VPJ1_9BACT</name>
<dbReference type="RefSeq" id="WP_111594847.1">
    <property type="nucleotide sequence ID" value="NZ_QLMA01000009.1"/>
</dbReference>
<comment type="caution">
    <text evidence="3">The sequence shown here is derived from an EMBL/GenBank/DDBJ whole genome shotgun (WGS) entry which is preliminary data.</text>
</comment>
<organism evidence="3 4">
    <name type="scientific">Chitinophaga dinghuensis</name>
    <dbReference type="NCBI Taxonomy" id="1539050"/>
    <lineage>
        <taxon>Bacteria</taxon>
        <taxon>Pseudomonadati</taxon>
        <taxon>Bacteroidota</taxon>
        <taxon>Chitinophagia</taxon>
        <taxon>Chitinophagales</taxon>
        <taxon>Chitinophagaceae</taxon>
        <taxon>Chitinophaga</taxon>
    </lineage>
</organism>
<dbReference type="PANTHER" id="PTHR34220">
    <property type="entry name" value="SENSOR HISTIDINE KINASE YPDA"/>
    <property type="match status" value="1"/>
</dbReference>
<proteinExistence type="predicted"/>
<dbReference type="EMBL" id="QLMA01000009">
    <property type="protein sequence ID" value="RAJ75696.1"/>
    <property type="molecule type" value="Genomic_DNA"/>
</dbReference>
<protein>
    <submittedName>
        <fullName evidence="3">Histidine kinase</fullName>
    </submittedName>
</protein>
<keyword evidence="4" id="KW-1185">Reference proteome</keyword>
<feature type="domain" description="Signal transduction histidine kinase internal region" evidence="2">
    <location>
        <begin position="154"/>
        <end position="233"/>
    </location>
</feature>
<evidence type="ECO:0000259" key="2">
    <source>
        <dbReference type="Pfam" id="PF06580"/>
    </source>
</evidence>
<dbReference type="AlphaFoldDB" id="A0A327VPJ1"/>
<keyword evidence="1" id="KW-0812">Transmembrane</keyword>
<evidence type="ECO:0000256" key="1">
    <source>
        <dbReference type="SAM" id="Phobius"/>
    </source>
</evidence>
<dbReference type="GO" id="GO:0016020">
    <property type="term" value="C:membrane"/>
    <property type="evidence" value="ECO:0007669"/>
    <property type="project" value="InterPro"/>
</dbReference>
<dbReference type="Proteomes" id="UP000249819">
    <property type="component" value="Unassembled WGS sequence"/>
</dbReference>
<keyword evidence="1" id="KW-1133">Transmembrane helix</keyword>
<keyword evidence="1" id="KW-0472">Membrane</keyword>
<dbReference type="Pfam" id="PF06580">
    <property type="entry name" value="His_kinase"/>
    <property type="match status" value="1"/>
</dbReference>
<dbReference type="OrthoDB" id="9792992at2"/>
<dbReference type="Gene3D" id="3.30.565.10">
    <property type="entry name" value="Histidine kinase-like ATPase, C-terminal domain"/>
    <property type="match status" value="1"/>
</dbReference>
<keyword evidence="3" id="KW-0418">Kinase</keyword>
<dbReference type="PANTHER" id="PTHR34220:SF7">
    <property type="entry name" value="SENSOR HISTIDINE KINASE YPDA"/>
    <property type="match status" value="1"/>
</dbReference>
<gene>
    <name evidence="3" type="ORF">CLV59_109310</name>
</gene>
<feature type="transmembrane region" description="Helical" evidence="1">
    <location>
        <begin position="74"/>
        <end position="94"/>
    </location>
</feature>
<accession>A0A327VPJ1</accession>
<dbReference type="InterPro" id="IPR036890">
    <property type="entry name" value="HATPase_C_sf"/>
</dbReference>
<sequence length="345" mass="40168">MKRFSHIKRFELYVWLVPAFLLLNLLMDAVNDNSRFPARTMNEIWLVTYLSVINYWLFEYTLPGMSWKRAFQSALLIILHLFLYTIGFFIWRMLGIMLHIFTPLGSPIPIEERIGTLMGYSFQSIVVFGVVRHLYNYIKLKQHSQQLLIAQQQAELNYLKSQTNPHFLFNTLNNIYSLARDKSDLAPESILRLSKILRYMLYETSAPYTAIGQELKILEDYIALEKLRYDESLSVNFSHDLEDNQQGVPPLLLIPLVENAFKHGLAETRDHPRLHMFLSVKNKQLLFTVENSTGEPVGDGDLKENIGLSNLRRQLALLYTDYQLDIQPKDYTFTATLKINLSSHV</sequence>
<feature type="transmembrane region" description="Helical" evidence="1">
    <location>
        <begin position="43"/>
        <end position="62"/>
    </location>
</feature>
<feature type="transmembrane region" description="Helical" evidence="1">
    <location>
        <begin position="12"/>
        <end position="31"/>
    </location>
</feature>
<reference evidence="3 4" key="1">
    <citation type="submission" date="2018-06" db="EMBL/GenBank/DDBJ databases">
        <title>Genomic Encyclopedia of Archaeal and Bacterial Type Strains, Phase II (KMG-II): from individual species to whole genera.</title>
        <authorList>
            <person name="Goeker M."/>
        </authorList>
    </citation>
    <scope>NUCLEOTIDE SEQUENCE [LARGE SCALE GENOMIC DNA]</scope>
    <source>
        <strain evidence="3 4">DSM 29821</strain>
    </source>
</reference>
<evidence type="ECO:0000313" key="3">
    <source>
        <dbReference type="EMBL" id="RAJ75696.1"/>
    </source>
</evidence>
<dbReference type="InterPro" id="IPR010559">
    <property type="entry name" value="Sig_transdc_His_kin_internal"/>
</dbReference>
<dbReference type="GO" id="GO:0000155">
    <property type="term" value="F:phosphorelay sensor kinase activity"/>
    <property type="evidence" value="ECO:0007669"/>
    <property type="project" value="InterPro"/>
</dbReference>
<evidence type="ECO:0000313" key="4">
    <source>
        <dbReference type="Proteomes" id="UP000249819"/>
    </source>
</evidence>